<evidence type="ECO:0000256" key="9">
    <source>
        <dbReference type="RuleBase" id="RU369094"/>
    </source>
</evidence>
<evidence type="ECO:0000256" key="7">
    <source>
        <dbReference type="ARBA" id="ARBA00023242"/>
    </source>
</evidence>
<keyword evidence="5 8" id="KW-0238">DNA-binding</keyword>
<dbReference type="Proteomes" id="UP001163823">
    <property type="component" value="Chromosome 5"/>
</dbReference>
<sequence>MKRQQQQNQQGEPLNCPRCDSTNTKFCYYNNYNKSQPRHFCRACKRHWTKGGTLRNVPVGGGRKNKRVKRSNTSTSATTSTTTITNPISSLDNRLNTHMEIQIPQQRHSLSLSLGDQKNLSGVLYTDLIRPPSLLPQQNQINNTSNNAIFLGSTLPLGQNQNLGFPFSSSSSFDTNISSITTSFQSSSIFNYVEEFKTMEEPTINSIMACTSGTNAQAAHVPVPTTGSGMDMSNYWNWEDIDSLVSTDLNLPWDDSDTKP</sequence>
<keyword evidence="13" id="KW-1185">Reference proteome</keyword>
<evidence type="ECO:0000313" key="13">
    <source>
        <dbReference type="Proteomes" id="UP001163823"/>
    </source>
</evidence>
<dbReference type="GO" id="GO:0003700">
    <property type="term" value="F:DNA-binding transcription factor activity"/>
    <property type="evidence" value="ECO:0007669"/>
    <property type="project" value="UniProtKB-UniRule"/>
</dbReference>
<accession>A0AAD7M204</accession>
<evidence type="ECO:0000256" key="5">
    <source>
        <dbReference type="ARBA" id="ARBA00023125"/>
    </source>
</evidence>
<evidence type="ECO:0000256" key="2">
    <source>
        <dbReference type="ARBA" id="ARBA00022771"/>
    </source>
</evidence>
<evidence type="ECO:0000256" key="4">
    <source>
        <dbReference type="ARBA" id="ARBA00023015"/>
    </source>
</evidence>
<keyword evidence="7 8" id="KW-0539">Nucleus</keyword>
<organism evidence="12 13">
    <name type="scientific">Quillaja saponaria</name>
    <name type="common">Soap bark tree</name>
    <dbReference type="NCBI Taxonomy" id="32244"/>
    <lineage>
        <taxon>Eukaryota</taxon>
        <taxon>Viridiplantae</taxon>
        <taxon>Streptophyta</taxon>
        <taxon>Embryophyta</taxon>
        <taxon>Tracheophyta</taxon>
        <taxon>Spermatophyta</taxon>
        <taxon>Magnoliopsida</taxon>
        <taxon>eudicotyledons</taxon>
        <taxon>Gunneridae</taxon>
        <taxon>Pentapetalae</taxon>
        <taxon>rosids</taxon>
        <taxon>fabids</taxon>
        <taxon>Fabales</taxon>
        <taxon>Quillajaceae</taxon>
        <taxon>Quillaja</taxon>
    </lineage>
</organism>
<dbReference type="InterPro" id="IPR003851">
    <property type="entry name" value="Znf_Dof"/>
</dbReference>
<evidence type="ECO:0000256" key="8">
    <source>
        <dbReference type="PROSITE-ProRule" id="PRU00071"/>
    </source>
</evidence>
<dbReference type="AlphaFoldDB" id="A0AAD7M204"/>
<gene>
    <name evidence="12" type="ORF">O6P43_012609</name>
</gene>
<dbReference type="PANTHER" id="PTHR31992:SF97">
    <property type="entry name" value="DOF ZINC FINGER PROTEIN"/>
    <property type="match status" value="1"/>
</dbReference>
<dbReference type="GO" id="GO:0003677">
    <property type="term" value="F:DNA binding"/>
    <property type="evidence" value="ECO:0007669"/>
    <property type="project" value="UniProtKB-UniRule"/>
</dbReference>
<dbReference type="PANTHER" id="PTHR31992">
    <property type="entry name" value="DOF ZINC FINGER PROTEIN DOF1.4-RELATED"/>
    <property type="match status" value="1"/>
</dbReference>
<feature type="region of interest" description="Disordered" evidence="10">
    <location>
        <begin position="58"/>
        <end position="81"/>
    </location>
</feature>
<evidence type="ECO:0000256" key="6">
    <source>
        <dbReference type="ARBA" id="ARBA00023163"/>
    </source>
</evidence>
<dbReference type="Pfam" id="PF02701">
    <property type="entry name" value="Zn_ribbon_Dof"/>
    <property type="match status" value="1"/>
</dbReference>
<dbReference type="GO" id="GO:0008270">
    <property type="term" value="F:zinc ion binding"/>
    <property type="evidence" value="ECO:0007669"/>
    <property type="project" value="UniProtKB-KW"/>
</dbReference>
<evidence type="ECO:0000313" key="12">
    <source>
        <dbReference type="EMBL" id="KAJ7968513.1"/>
    </source>
</evidence>
<evidence type="ECO:0000256" key="3">
    <source>
        <dbReference type="ARBA" id="ARBA00022833"/>
    </source>
</evidence>
<keyword evidence="3 9" id="KW-0862">Zinc</keyword>
<feature type="domain" description="Dof-type" evidence="11">
    <location>
        <begin position="14"/>
        <end position="68"/>
    </location>
</feature>
<comment type="function">
    <text evidence="9">Transcription factor that binds specifically to a 5'-AA[AG]G-3' consensus core sequence.</text>
</comment>
<comment type="subcellular location">
    <subcellularLocation>
        <location evidence="8 9">Nucleus</location>
    </subcellularLocation>
</comment>
<reference evidence="12" key="1">
    <citation type="journal article" date="2023" name="Science">
        <title>Elucidation of the pathway for biosynthesis of saponin adjuvants from the soapbark tree.</title>
        <authorList>
            <person name="Reed J."/>
            <person name="Orme A."/>
            <person name="El-Demerdash A."/>
            <person name="Owen C."/>
            <person name="Martin L.B.B."/>
            <person name="Misra R.C."/>
            <person name="Kikuchi S."/>
            <person name="Rejzek M."/>
            <person name="Martin A.C."/>
            <person name="Harkess A."/>
            <person name="Leebens-Mack J."/>
            <person name="Louveau T."/>
            <person name="Stephenson M.J."/>
            <person name="Osbourn A."/>
        </authorList>
    </citation>
    <scope>NUCLEOTIDE SEQUENCE</scope>
    <source>
        <strain evidence="12">S10</strain>
    </source>
</reference>
<dbReference type="InterPro" id="IPR045174">
    <property type="entry name" value="Dof"/>
</dbReference>
<keyword evidence="2 8" id="KW-0863">Zinc-finger</keyword>
<comment type="caution">
    <text evidence="12">The sequence shown here is derived from an EMBL/GenBank/DDBJ whole genome shotgun (WGS) entry which is preliminary data.</text>
</comment>
<keyword evidence="6 9" id="KW-0804">Transcription</keyword>
<dbReference type="PROSITE" id="PS50884">
    <property type="entry name" value="ZF_DOF_2"/>
    <property type="match status" value="1"/>
</dbReference>
<evidence type="ECO:0000259" key="11">
    <source>
        <dbReference type="PROSITE" id="PS50884"/>
    </source>
</evidence>
<keyword evidence="4 9" id="KW-0805">Transcription regulation</keyword>
<dbReference type="GO" id="GO:0005634">
    <property type="term" value="C:nucleus"/>
    <property type="evidence" value="ECO:0007669"/>
    <property type="project" value="UniProtKB-SubCell"/>
</dbReference>
<evidence type="ECO:0000256" key="10">
    <source>
        <dbReference type="SAM" id="MobiDB-lite"/>
    </source>
</evidence>
<dbReference type="EMBL" id="JARAOO010000005">
    <property type="protein sequence ID" value="KAJ7968513.1"/>
    <property type="molecule type" value="Genomic_DNA"/>
</dbReference>
<dbReference type="PROSITE" id="PS01361">
    <property type="entry name" value="ZF_DOF_1"/>
    <property type="match status" value="1"/>
</dbReference>
<keyword evidence="1 9" id="KW-0479">Metal-binding</keyword>
<name>A0AAD7M204_QUISA</name>
<proteinExistence type="predicted"/>
<evidence type="ECO:0000256" key="1">
    <source>
        <dbReference type="ARBA" id="ARBA00022723"/>
    </source>
</evidence>
<protein>
    <recommendedName>
        <fullName evidence="9">Dof zinc finger protein</fullName>
    </recommendedName>
</protein>
<feature type="compositionally biased region" description="Low complexity" evidence="10">
    <location>
        <begin position="71"/>
        <end position="81"/>
    </location>
</feature>